<evidence type="ECO:0000259" key="1">
    <source>
        <dbReference type="Pfam" id="PF02602"/>
    </source>
</evidence>
<dbReference type="Pfam" id="PF02602">
    <property type="entry name" value="HEM4"/>
    <property type="match status" value="1"/>
</dbReference>
<protein>
    <submittedName>
        <fullName evidence="2">Uroporphyrinogen-III synthase</fullName>
    </submittedName>
</protein>
<dbReference type="RefSeq" id="WP_058247995.1">
    <property type="nucleotide sequence ID" value="NZ_CYSE01000004.1"/>
</dbReference>
<dbReference type="EMBL" id="CYSE01000004">
    <property type="protein sequence ID" value="CUH79498.1"/>
    <property type="molecule type" value="Genomic_DNA"/>
</dbReference>
<evidence type="ECO:0000313" key="2">
    <source>
        <dbReference type="EMBL" id="CUH79498.1"/>
    </source>
</evidence>
<dbReference type="SUPFAM" id="SSF69618">
    <property type="entry name" value="HemD-like"/>
    <property type="match status" value="1"/>
</dbReference>
<dbReference type="InterPro" id="IPR003754">
    <property type="entry name" value="4pyrrol_synth_uPrphyn_synth"/>
</dbReference>
<dbReference type="CDD" id="cd06578">
    <property type="entry name" value="HemD"/>
    <property type="match status" value="1"/>
</dbReference>
<dbReference type="GO" id="GO:0033014">
    <property type="term" value="P:tetrapyrrole biosynthetic process"/>
    <property type="evidence" value="ECO:0007669"/>
    <property type="project" value="InterPro"/>
</dbReference>
<dbReference type="Proteomes" id="UP000054935">
    <property type="component" value="Unassembled WGS sequence"/>
</dbReference>
<dbReference type="AlphaFoldDB" id="A0A0P1GDG3"/>
<sequence>MTNRLPVLLLTRPEASSRRVVQALQAQGCQFRPVISPLIGITVTGPLHDMTDTRGVIFTSANGVQAYVRLGGPVDLPAYTVGKATALAATEAGMRARSADGNAEDLIAWLTDIRPDAPLLHLRGTHSRGDVAGRLTAAGIPTRTAIVYDQPELPPTPEAQEAFGGNIPIVAPVYSPRTGLLLSNMSIKAPLLVAAMSEAVVKAVSGLHITELKVAARPESSALLPLVAQLLDVAGQYARREV</sequence>
<feature type="domain" description="Tetrapyrrole biosynthesis uroporphyrinogen III synthase" evidence="1">
    <location>
        <begin position="21"/>
        <end position="224"/>
    </location>
</feature>
<name>A0A0P1GDG3_9RHOB</name>
<keyword evidence="3" id="KW-1185">Reference proteome</keyword>
<evidence type="ECO:0000313" key="3">
    <source>
        <dbReference type="Proteomes" id="UP000054935"/>
    </source>
</evidence>
<dbReference type="OrthoDB" id="7204250at2"/>
<accession>A0A0P1GDG3</accession>
<dbReference type="GO" id="GO:0004852">
    <property type="term" value="F:uroporphyrinogen-III synthase activity"/>
    <property type="evidence" value="ECO:0007669"/>
    <property type="project" value="InterPro"/>
</dbReference>
<dbReference type="InterPro" id="IPR036108">
    <property type="entry name" value="4pyrrol_syn_uPrphyn_synt_sf"/>
</dbReference>
<proteinExistence type="predicted"/>
<reference evidence="2 3" key="1">
    <citation type="submission" date="2015-09" db="EMBL/GenBank/DDBJ databases">
        <authorList>
            <consortium name="Swine Surveillance"/>
        </authorList>
    </citation>
    <scope>NUCLEOTIDE SEQUENCE [LARGE SCALE GENOMIC DNA]</scope>
    <source>
        <strain evidence="2 3">CECT 7648</strain>
    </source>
</reference>
<organism evidence="2 3">
    <name type="scientific">Tropicibacter naphthalenivorans</name>
    <dbReference type="NCBI Taxonomy" id="441103"/>
    <lineage>
        <taxon>Bacteria</taxon>
        <taxon>Pseudomonadati</taxon>
        <taxon>Pseudomonadota</taxon>
        <taxon>Alphaproteobacteria</taxon>
        <taxon>Rhodobacterales</taxon>
        <taxon>Roseobacteraceae</taxon>
        <taxon>Tropicibacter</taxon>
    </lineage>
</organism>
<dbReference type="Gene3D" id="3.40.50.10090">
    <property type="match status" value="1"/>
</dbReference>
<dbReference type="STRING" id="441103.TRN7648_02504"/>
<gene>
    <name evidence="2" type="ORF">TRN7648_02504</name>
</gene>